<dbReference type="Ensembl" id="ENSONIT00000011616.2">
    <property type="protein sequence ID" value="ENSONIP00000011607.2"/>
    <property type="gene ID" value="ENSONIG00000009227.2"/>
</dbReference>
<accession>I3JRW2</accession>
<evidence type="ECO:0000256" key="1">
    <source>
        <dbReference type="ARBA" id="ARBA00004613"/>
    </source>
</evidence>
<gene>
    <name evidence="15" type="primary">shbg</name>
</gene>
<dbReference type="PANTHER" id="PTHR24040">
    <property type="entry name" value="LAMININ G-LIKE DOMAIN-CONTAINING PROTEIN"/>
    <property type="match status" value="1"/>
</dbReference>
<evidence type="ECO:0000256" key="8">
    <source>
        <dbReference type="ARBA" id="ARBA00023157"/>
    </source>
</evidence>
<reference evidence="16" key="1">
    <citation type="submission" date="2012-01" db="EMBL/GenBank/DDBJ databases">
        <title>The Genome Sequence of Oreochromis niloticus (Nile Tilapia).</title>
        <authorList>
            <consortium name="Broad Institute Genome Assembly Team"/>
            <consortium name="Broad Institute Sequencing Platform"/>
            <person name="Di Palma F."/>
            <person name="Johnson J."/>
            <person name="Lander E.S."/>
            <person name="Lindblad-Toh K."/>
        </authorList>
    </citation>
    <scope>NUCLEOTIDE SEQUENCE [LARGE SCALE GENOMIC DNA]</scope>
</reference>
<evidence type="ECO:0000256" key="2">
    <source>
        <dbReference type="ARBA" id="ARBA00011738"/>
    </source>
</evidence>
<evidence type="ECO:0000256" key="11">
    <source>
        <dbReference type="ARBA" id="ARBA00040510"/>
    </source>
</evidence>
<keyword evidence="6" id="KW-0677">Repeat</keyword>
<protein>
    <recommendedName>
        <fullName evidence="11">Sex hormone-binding globulin</fullName>
    </recommendedName>
</protein>
<dbReference type="SUPFAM" id="SSF49899">
    <property type="entry name" value="Concanavalin A-like lectins/glucanases"/>
    <property type="match status" value="2"/>
</dbReference>
<dbReference type="GeneTree" id="ENSGT00940000154035"/>
<dbReference type="STRING" id="8128.ENSONIP00000011607"/>
<dbReference type="PANTHER" id="PTHR24040:SF3">
    <property type="entry name" value="SEX HORMONE-BINDING GLOBULIN"/>
    <property type="match status" value="1"/>
</dbReference>
<comment type="subunit">
    <text evidence="2">Homodimer.</text>
</comment>
<comment type="function">
    <text evidence="10">Functions as an androgen transport protein, but may also be involved in receptor mediated processes. Each dimer binds one molecule of steroid. Specific for 5-alpha-dihydrotestosterone, testosterone, and 17-beta-estradiol. Regulates the plasma metabolic clearance rate of steroid hormones by controlling their plasma concentration.</text>
</comment>
<evidence type="ECO:0000256" key="7">
    <source>
        <dbReference type="ARBA" id="ARBA00023121"/>
    </source>
</evidence>
<dbReference type="CDD" id="cd00110">
    <property type="entry name" value="LamG"/>
    <property type="match status" value="1"/>
</dbReference>
<feature type="signal peptide" evidence="13">
    <location>
        <begin position="1"/>
        <end position="26"/>
    </location>
</feature>
<evidence type="ECO:0000313" key="16">
    <source>
        <dbReference type="Proteomes" id="UP000005207"/>
    </source>
</evidence>
<keyword evidence="5 13" id="KW-0732">Signal</keyword>
<dbReference type="Pfam" id="PF00054">
    <property type="entry name" value="Laminin_G_1"/>
    <property type="match status" value="1"/>
</dbReference>
<evidence type="ECO:0000256" key="9">
    <source>
        <dbReference type="ARBA" id="ARBA00023180"/>
    </source>
</evidence>
<evidence type="ECO:0000256" key="3">
    <source>
        <dbReference type="ARBA" id="ARBA00022525"/>
    </source>
</evidence>
<feature type="domain" description="Laminin G" evidence="14">
    <location>
        <begin position="42"/>
        <end position="217"/>
    </location>
</feature>
<dbReference type="SMART" id="SM00282">
    <property type="entry name" value="LamG"/>
    <property type="match status" value="1"/>
</dbReference>
<evidence type="ECO:0000256" key="12">
    <source>
        <dbReference type="PROSITE-ProRule" id="PRU00122"/>
    </source>
</evidence>
<dbReference type="OMA" id="FPLMQIS"/>
<comment type="subcellular location">
    <subcellularLocation>
        <location evidence="1">Secreted</location>
    </subcellularLocation>
</comment>
<dbReference type="FunFam" id="2.60.120.200:FF:000107">
    <property type="entry name" value="Sex hormone-binding globulin"/>
    <property type="match status" value="1"/>
</dbReference>
<dbReference type="Gene3D" id="2.60.120.200">
    <property type="match status" value="2"/>
</dbReference>
<keyword evidence="3" id="KW-0964">Secreted</keyword>
<sequence>MCCGMTWKAMAGALLLTLNLILLGWGAEGQGNGRDKKEVPGSSTVYLGQNTHDWRPLIHTTVNLSQIGSIKSSFQFRTFDPEGLVFYGDTQNGDDWFVLSLKDGVPLMQINKEGVLVSVAGTPRLNDGKWHTMEVSNQGKFVILEVDGTGGLVVGMHSKQIEEVIHGKLRLSLGGMLIGKEKMIVQFNPKMDGCVRKGNWLNLTVPWVAEADELQPCYENIQPGSYFPGTGFAIFNTSDFQIDEDHGVRIELWGDFSQMDGTLLSIKADGEELVFSVVADNNTKDFTFTSREEVLTMKNTFKRLQIKFQKDSLRVVKHEDESSADFSVSAGSNTSYLSAWRDGHLAIGGLLGENDDDVGSKFLTGCLEKIQVQGKDLDLDSARVKHVSVSSHSCKIEA</sequence>
<dbReference type="eggNOG" id="KOG3927">
    <property type="taxonomic scope" value="Eukaryota"/>
</dbReference>
<evidence type="ECO:0000259" key="14">
    <source>
        <dbReference type="PROSITE" id="PS50025"/>
    </source>
</evidence>
<dbReference type="InterPro" id="IPR013320">
    <property type="entry name" value="ConA-like_dom_sf"/>
</dbReference>
<keyword evidence="7" id="KW-0446">Lipid-binding</keyword>
<comment type="caution">
    <text evidence="12">Lacks conserved residue(s) required for the propagation of feature annotation.</text>
</comment>
<keyword evidence="16" id="KW-1185">Reference proteome</keyword>
<evidence type="ECO:0000256" key="10">
    <source>
        <dbReference type="ARBA" id="ARBA00037620"/>
    </source>
</evidence>
<dbReference type="InParanoid" id="I3JRW2"/>
<dbReference type="GO" id="GO:0005576">
    <property type="term" value="C:extracellular region"/>
    <property type="evidence" value="ECO:0007669"/>
    <property type="project" value="UniProtKB-SubCell"/>
</dbReference>
<dbReference type="GO" id="GO:0005496">
    <property type="term" value="F:steroid binding"/>
    <property type="evidence" value="ECO:0007669"/>
    <property type="project" value="UniProtKB-KW"/>
</dbReference>
<dbReference type="Proteomes" id="UP000005207">
    <property type="component" value="Linkage group LG3"/>
</dbReference>
<keyword evidence="9" id="KW-0325">Glycoprotein</keyword>
<feature type="chain" id="PRO_5025677791" description="Sex hormone-binding globulin" evidence="13">
    <location>
        <begin position="27"/>
        <end position="398"/>
    </location>
</feature>
<organism evidence="15 16">
    <name type="scientific">Oreochromis niloticus</name>
    <name type="common">Nile tilapia</name>
    <name type="synonym">Tilapia nilotica</name>
    <dbReference type="NCBI Taxonomy" id="8128"/>
    <lineage>
        <taxon>Eukaryota</taxon>
        <taxon>Metazoa</taxon>
        <taxon>Chordata</taxon>
        <taxon>Craniata</taxon>
        <taxon>Vertebrata</taxon>
        <taxon>Euteleostomi</taxon>
        <taxon>Actinopterygii</taxon>
        <taxon>Neopterygii</taxon>
        <taxon>Teleostei</taxon>
        <taxon>Neoteleostei</taxon>
        <taxon>Acanthomorphata</taxon>
        <taxon>Ovalentaria</taxon>
        <taxon>Cichlomorphae</taxon>
        <taxon>Cichliformes</taxon>
        <taxon>Cichlidae</taxon>
        <taxon>African cichlids</taxon>
        <taxon>Pseudocrenilabrinae</taxon>
        <taxon>Oreochromini</taxon>
        <taxon>Oreochromis</taxon>
    </lineage>
</organism>
<dbReference type="InterPro" id="IPR051145">
    <property type="entry name" value="GAS-SHBG-PROS"/>
</dbReference>
<keyword evidence="8" id="KW-1015">Disulfide bond</keyword>
<evidence type="ECO:0000256" key="13">
    <source>
        <dbReference type="SAM" id="SignalP"/>
    </source>
</evidence>
<dbReference type="InterPro" id="IPR001791">
    <property type="entry name" value="Laminin_G"/>
</dbReference>
<dbReference type="FunCoup" id="I3JRW2">
    <property type="interactions" value="350"/>
</dbReference>
<evidence type="ECO:0000256" key="4">
    <source>
        <dbReference type="ARBA" id="ARBA00022665"/>
    </source>
</evidence>
<proteinExistence type="predicted"/>
<reference evidence="15" key="2">
    <citation type="submission" date="2025-08" db="UniProtKB">
        <authorList>
            <consortium name="Ensembl"/>
        </authorList>
    </citation>
    <scope>IDENTIFICATION</scope>
</reference>
<evidence type="ECO:0000313" key="15">
    <source>
        <dbReference type="Ensembl" id="ENSONIP00000011607.2"/>
    </source>
</evidence>
<dbReference type="HOGENOM" id="CLU_063172_0_0_1"/>
<dbReference type="AlphaFoldDB" id="I3JRW2"/>
<dbReference type="PROSITE" id="PS50025">
    <property type="entry name" value="LAM_G_DOMAIN"/>
    <property type="match status" value="1"/>
</dbReference>
<evidence type="ECO:0000256" key="6">
    <source>
        <dbReference type="ARBA" id="ARBA00022737"/>
    </source>
</evidence>
<name>I3JRW2_ORENI</name>
<keyword evidence="4" id="KW-0754">Steroid-binding</keyword>
<reference evidence="15" key="3">
    <citation type="submission" date="2025-09" db="UniProtKB">
        <authorList>
            <consortium name="Ensembl"/>
        </authorList>
    </citation>
    <scope>IDENTIFICATION</scope>
</reference>
<evidence type="ECO:0000256" key="5">
    <source>
        <dbReference type="ARBA" id="ARBA00022729"/>
    </source>
</evidence>